<name>A0A0F4PK26_9GAMM</name>
<dbReference type="AlphaFoldDB" id="A0A0F4PK26"/>
<keyword evidence="2" id="KW-1185">Reference proteome</keyword>
<dbReference type="OrthoDB" id="6297245at2"/>
<evidence type="ECO:0000313" key="1">
    <source>
        <dbReference type="EMBL" id="KJZ00356.1"/>
    </source>
</evidence>
<dbReference type="EMBL" id="JXXZ01000006">
    <property type="protein sequence ID" value="KJZ00356.1"/>
    <property type="molecule type" value="Genomic_DNA"/>
</dbReference>
<dbReference type="GeneID" id="58228145"/>
<evidence type="ECO:0000313" key="2">
    <source>
        <dbReference type="Proteomes" id="UP000033664"/>
    </source>
</evidence>
<sequence>MVKYLLALAVVYSCSSYSHSVYSRASECHVDERSAQSVQVTYRARMGSFSDDELITQTKEKLLHKLQDIADNTDAGIMETAVSFKRDPNSSNIDAIAQIASVTECYGDSFKITKENIDYLSSTVFKYTSNDLDIETSFTLPAAPLKQLQQLTPTLIITEDSIFTFKMGDEFAQVLEKLGRFTMLWPINDTKLLAFIGRNHVFSFHQGKLVGYQYNQALLPISLANQLEIVAEDFTFSLNGAQFASTATLDGQQAALIDSAYSEPKFLTLQQVSDLDETAQKLAGFSVGKPFTDFSKVQTSPCYQHAMTIDEYISTYGNSLIQLVDADNKRAFFTPCRQKIVMSTAEQVDHIKLMEDFSARRAGIYGKNELFDNFSKWQFAGLGQGDPYAKLEAMGNTNLEWDTAYVTTEKWHGQFLVIDDTLISGKVFH</sequence>
<gene>
    <name evidence="1" type="ORF">TW72_06560</name>
</gene>
<dbReference type="Proteomes" id="UP000033664">
    <property type="component" value="Unassembled WGS sequence"/>
</dbReference>
<dbReference type="RefSeq" id="WP_045980066.1">
    <property type="nucleotide sequence ID" value="NZ_JXXY01000015.1"/>
</dbReference>
<organism evidence="1 2">
    <name type="scientific">Pseudoalteromonas ruthenica</name>
    <dbReference type="NCBI Taxonomy" id="151081"/>
    <lineage>
        <taxon>Bacteria</taxon>
        <taxon>Pseudomonadati</taxon>
        <taxon>Pseudomonadota</taxon>
        <taxon>Gammaproteobacteria</taxon>
        <taxon>Alteromonadales</taxon>
        <taxon>Pseudoalteromonadaceae</taxon>
        <taxon>Pseudoalteromonas</taxon>
    </lineage>
</organism>
<protein>
    <submittedName>
        <fullName evidence="1">Uncharacterized protein</fullName>
    </submittedName>
</protein>
<proteinExistence type="predicted"/>
<dbReference type="PATRIC" id="fig|151081.8.peg.2936"/>
<reference evidence="1 2" key="1">
    <citation type="journal article" date="2015" name="BMC Genomics">
        <title>Genome mining reveals unlocked bioactive potential of marine Gram-negative bacteria.</title>
        <authorList>
            <person name="Machado H."/>
            <person name="Sonnenschein E.C."/>
            <person name="Melchiorsen J."/>
            <person name="Gram L."/>
        </authorList>
    </citation>
    <scope>NUCLEOTIDE SEQUENCE [LARGE SCALE GENOMIC DNA]</scope>
    <source>
        <strain evidence="1 2">S3137</strain>
    </source>
</reference>
<comment type="caution">
    <text evidence="1">The sequence shown here is derived from an EMBL/GenBank/DDBJ whole genome shotgun (WGS) entry which is preliminary data.</text>
</comment>
<accession>A0A0F4PK26</accession>
<dbReference type="eggNOG" id="ENOG5030HCF">
    <property type="taxonomic scope" value="Bacteria"/>
</dbReference>